<evidence type="ECO:0000256" key="1">
    <source>
        <dbReference type="PIRSR" id="PIRSR613078-1"/>
    </source>
</evidence>
<dbReference type="CDD" id="cd07067">
    <property type="entry name" value="HP_PGM_like"/>
    <property type="match status" value="1"/>
</dbReference>
<feature type="active site" description="Tele-phosphohistidine intermediate" evidence="1">
    <location>
        <position position="8"/>
    </location>
</feature>
<dbReference type="PANTHER" id="PTHR48100">
    <property type="entry name" value="BROAD-SPECIFICITY PHOSPHATASE YOR283W-RELATED"/>
    <property type="match status" value="1"/>
</dbReference>
<gene>
    <name evidence="3" type="ORF">SAM23877_3928</name>
</gene>
<dbReference type="SUPFAM" id="SSF53254">
    <property type="entry name" value="Phosphoglycerate mutase-like"/>
    <property type="match status" value="1"/>
</dbReference>
<accession>A0A0K2AVG3</accession>
<feature type="binding site" evidence="2">
    <location>
        <begin position="7"/>
        <end position="14"/>
    </location>
    <ligand>
        <name>substrate</name>
    </ligand>
</feature>
<dbReference type="RefSeq" id="WP_053134353.1">
    <property type="nucleotide sequence ID" value="NZ_CP012382.1"/>
</dbReference>
<dbReference type="GO" id="GO:0005829">
    <property type="term" value="C:cytosol"/>
    <property type="evidence" value="ECO:0007669"/>
    <property type="project" value="TreeGrafter"/>
</dbReference>
<dbReference type="PANTHER" id="PTHR48100:SF44">
    <property type="entry name" value="PHOSPHATASE C1620.13-RELATED"/>
    <property type="match status" value="1"/>
</dbReference>
<evidence type="ECO:0000256" key="2">
    <source>
        <dbReference type="PIRSR" id="PIRSR613078-2"/>
    </source>
</evidence>
<evidence type="ECO:0000313" key="4">
    <source>
        <dbReference type="Proteomes" id="UP000061018"/>
    </source>
</evidence>
<dbReference type="STRING" id="1889.SAM40697_3571"/>
<dbReference type="Gene3D" id="3.40.50.1240">
    <property type="entry name" value="Phosphoglycerate mutase-like"/>
    <property type="match status" value="1"/>
</dbReference>
<dbReference type="InterPro" id="IPR013078">
    <property type="entry name" value="His_Pase_superF_clade-1"/>
</dbReference>
<evidence type="ECO:0008006" key="5">
    <source>
        <dbReference type="Google" id="ProtNLM"/>
    </source>
</evidence>
<dbReference type="InterPro" id="IPR029033">
    <property type="entry name" value="His_PPase_superfam"/>
</dbReference>
<dbReference type="Pfam" id="PF00300">
    <property type="entry name" value="His_Phos_1"/>
    <property type="match status" value="1"/>
</dbReference>
<organism evidence="3 4">
    <name type="scientific">Streptomyces ambofaciens (strain ATCC 23877 / 3486 / DSM 40053 / JCM 4204 / NBRC 12836 / NRRL B-2516)</name>
    <dbReference type="NCBI Taxonomy" id="278992"/>
    <lineage>
        <taxon>Bacteria</taxon>
        <taxon>Bacillati</taxon>
        <taxon>Actinomycetota</taxon>
        <taxon>Actinomycetes</taxon>
        <taxon>Kitasatosporales</taxon>
        <taxon>Streptomycetaceae</taxon>
        <taxon>Streptomyces</taxon>
    </lineage>
</organism>
<feature type="binding site" evidence="2">
    <location>
        <position position="57"/>
    </location>
    <ligand>
        <name>substrate</name>
    </ligand>
</feature>
<dbReference type="Proteomes" id="UP000061018">
    <property type="component" value="Chromosome"/>
</dbReference>
<reference evidence="4" key="1">
    <citation type="journal article" date="2015" name="J. Biotechnol.">
        <title>Complete genome sequence of Streptomyces ambofaciens ATCC 23877, the spiramycin producer.</title>
        <authorList>
            <person name="Thibessard A."/>
            <person name="Haas D."/>
            <person name="Gerbaud C."/>
            <person name="Aigle B."/>
            <person name="Lautru S."/>
            <person name="Pernodet J.L."/>
            <person name="Leblond P."/>
        </authorList>
    </citation>
    <scope>NUCLEOTIDE SEQUENCE [LARGE SCALE GENOMIC DNA]</scope>
    <source>
        <strain evidence="4">ATCC 23877 / 3486 / DSM 40053 / JCM 4204 / NBRC 12836 / NRRL B-2516</strain>
    </source>
</reference>
<protein>
    <recommendedName>
        <fullName evidence="5">Histidine phosphatase family protein</fullName>
    </recommendedName>
</protein>
<feature type="active site" description="Proton donor/acceptor" evidence="1">
    <location>
        <position position="81"/>
    </location>
</feature>
<dbReference type="InterPro" id="IPR050275">
    <property type="entry name" value="PGM_Phosphatase"/>
</dbReference>
<dbReference type="KEGG" id="samb:SAM23877_3928"/>
<sequence>MRVVLLRHAETDRNAADRFQGQADIPLNDEGVRQAQRAARSLPPGDWAAVYSSPMARAAQTAAYAAGRLDVPHHRVDGLRERHLGGLDGLSRAEFARSRPATLRRLLDDPGYAPPGGESGHAARTRFCAALHEVLAAERTAGQVLVVAHGGVLNLLARSLLAAGDEPPRLMVGTCRALCLDAEWTARGRARVALRRWNADPRECAATGRPSPPVTFVDLVDHAKEVTHT</sequence>
<evidence type="ECO:0000313" key="3">
    <source>
        <dbReference type="EMBL" id="AKZ56973.1"/>
    </source>
</evidence>
<dbReference type="EMBL" id="CP012382">
    <property type="protein sequence ID" value="AKZ56973.1"/>
    <property type="molecule type" value="Genomic_DNA"/>
</dbReference>
<name>A0A0K2AVG3_STRA7</name>
<dbReference type="GO" id="GO:0016791">
    <property type="term" value="F:phosphatase activity"/>
    <property type="evidence" value="ECO:0007669"/>
    <property type="project" value="TreeGrafter"/>
</dbReference>
<proteinExistence type="predicted"/>
<dbReference type="SMART" id="SM00855">
    <property type="entry name" value="PGAM"/>
    <property type="match status" value="1"/>
</dbReference>
<dbReference type="AlphaFoldDB" id="A0A0K2AVG3"/>